<accession>A0ABV6RDW0</accession>
<name>A0ABV6RDW0_9MICO</name>
<protein>
    <submittedName>
        <fullName evidence="1">Uncharacterized protein</fullName>
    </submittedName>
</protein>
<dbReference type="Proteomes" id="UP001589793">
    <property type="component" value="Unassembled WGS sequence"/>
</dbReference>
<proteinExistence type="predicted"/>
<gene>
    <name evidence="1" type="ORF">ACFFF6_14565</name>
</gene>
<comment type="caution">
    <text evidence="1">The sequence shown here is derived from an EMBL/GenBank/DDBJ whole genome shotgun (WGS) entry which is preliminary data.</text>
</comment>
<dbReference type="RefSeq" id="WP_376981981.1">
    <property type="nucleotide sequence ID" value="NZ_JBHLSV010000020.1"/>
</dbReference>
<reference evidence="1 2" key="1">
    <citation type="submission" date="2024-09" db="EMBL/GenBank/DDBJ databases">
        <authorList>
            <person name="Sun Q."/>
            <person name="Mori K."/>
        </authorList>
    </citation>
    <scope>NUCLEOTIDE SEQUENCE [LARGE SCALE GENOMIC DNA]</scope>
    <source>
        <strain evidence="1 2">CICC 10874</strain>
    </source>
</reference>
<dbReference type="EMBL" id="JBHLSV010000020">
    <property type="protein sequence ID" value="MFC0675183.1"/>
    <property type="molecule type" value="Genomic_DNA"/>
</dbReference>
<evidence type="ECO:0000313" key="1">
    <source>
        <dbReference type="EMBL" id="MFC0675183.1"/>
    </source>
</evidence>
<sequence length="219" mass="24738">MRNLMRDSVRAIRDMRFVSAHGDAVFTLGSIGTEKAMKVLLGCAAVEDEGRWPTKQELKDWGHDVEELSARLLSAIDAGLGRTTAKGYSAQLAARIRQSTVLPLLFAAFARYGRSGRFHHLDILATDEPGKLDEPSDYWDRIERHIRETRPEFDVVPYGDNAAFEDYQKRIRGFIADELDAWWFCVHRLGAQRCFGELGRTISGEIWEQGRPTPSAVKA</sequence>
<organism evidence="1 2">
    <name type="scientific">Brachybacterium hainanense</name>
    <dbReference type="NCBI Taxonomy" id="1541174"/>
    <lineage>
        <taxon>Bacteria</taxon>
        <taxon>Bacillati</taxon>
        <taxon>Actinomycetota</taxon>
        <taxon>Actinomycetes</taxon>
        <taxon>Micrococcales</taxon>
        <taxon>Dermabacteraceae</taxon>
        <taxon>Brachybacterium</taxon>
    </lineage>
</organism>
<evidence type="ECO:0000313" key="2">
    <source>
        <dbReference type="Proteomes" id="UP001589793"/>
    </source>
</evidence>
<keyword evidence="2" id="KW-1185">Reference proteome</keyword>